<evidence type="ECO:0000256" key="1">
    <source>
        <dbReference type="ARBA" id="ARBA00004127"/>
    </source>
</evidence>
<dbReference type="RefSeq" id="WP_146439809.1">
    <property type="nucleotide sequence ID" value="NZ_SJPL01000001.1"/>
</dbReference>
<keyword evidence="11" id="KW-1185">Reference proteome</keyword>
<evidence type="ECO:0000313" key="10">
    <source>
        <dbReference type="EMBL" id="TWT71483.1"/>
    </source>
</evidence>
<dbReference type="InterPro" id="IPR001516">
    <property type="entry name" value="Proton_antipo_N"/>
</dbReference>
<dbReference type="Pfam" id="PF00662">
    <property type="entry name" value="Proton_antipo_N"/>
    <property type="match status" value="1"/>
</dbReference>
<dbReference type="GO" id="GO:0042773">
    <property type="term" value="P:ATP synthesis coupled electron transport"/>
    <property type="evidence" value="ECO:0007669"/>
    <property type="project" value="InterPro"/>
</dbReference>
<dbReference type="InterPro" id="IPR001750">
    <property type="entry name" value="ND/Mrp_TM"/>
</dbReference>
<feature type="domain" description="NADH-Ubiquinone oxidoreductase (complex I) chain 5 N-terminal" evidence="9">
    <location>
        <begin position="80"/>
        <end position="129"/>
    </location>
</feature>
<keyword evidence="10" id="KW-0560">Oxidoreductase</keyword>
<organism evidence="10 11">
    <name type="scientific">Crateriforma conspicua</name>
    <dbReference type="NCBI Taxonomy" id="2527996"/>
    <lineage>
        <taxon>Bacteria</taxon>
        <taxon>Pseudomonadati</taxon>
        <taxon>Planctomycetota</taxon>
        <taxon>Planctomycetia</taxon>
        <taxon>Planctomycetales</taxon>
        <taxon>Planctomycetaceae</taxon>
        <taxon>Crateriforma</taxon>
    </lineage>
</organism>
<comment type="subcellular location">
    <subcellularLocation>
        <location evidence="1">Endomembrane system</location>
        <topology evidence="1">Multi-pass membrane protein</topology>
    </subcellularLocation>
    <subcellularLocation>
        <location evidence="5">Membrane</location>
        <topology evidence="5">Multi-pass membrane protein</topology>
    </subcellularLocation>
</comment>
<feature type="transmembrane region" description="Helical" evidence="7">
    <location>
        <begin position="333"/>
        <end position="356"/>
    </location>
</feature>
<gene>
    <name evidence="10" type="ORF">Pan14r_37930</name>
</gene>
<reference evidence="10 11" key="1">
    <citation type="submission" date="2019-02" db="EMBL/GenBank/DDBJ databases">
        <title>Deep-cultivation of Planctomycetes and their phenomic and genomic characterization uncovers novel biology.</title>
        <authorList>
            <person name="Wiegand S."/>
            <person name="Jogler M."/>
            <person name="Boedeker C."/>
            <person name="Pinto D."/>
            <person name="Vollmers J."/>
            <person name="Rivas-Marin E."/>
            <person name="Kohn T."/>
            <person name="Peeters S.H."/>
            <person name="Heuer A."/>
            <person name="Rast P."/>
            <person name="Oberbeckmann S."/>
            <person name="Bunk B."/>
            <person name="Jeske O."/>
            <person name="Meyerdierks A."/>
            <person name="Storesund J.E."/>
            <person name="Kallscheuer N."/>
            <person name="Luecker S."/>
            <person name="Lage O.M."/>
            <person name="Pohl T."/>
            <person name="Merkel B.J."/>
            <person name="Hornburger P."/>
            <person name="Mueller R.-W."/>
            <person name="Bruemmer F."/>
            <person name="Labrenz M."/>
            <person name="Spormann A.M."/>
            <person name="Op Den Camp H."/>
            <person name="Overmann J."/>
            <person name="Amann R."/>
            <person name="Jetten M.S.M."/>
            <person name="Mascher T."/>
            <person name="Medema M.H."/>
            <person name="Devos D.P."/>
            <person name="Kaster A.-K."/>
            <person name="Ovreas L."/>
            <person name="Rohde M."/>
            <person name="Galperin M.Y."/>
            <person name="Jogler C."/>
        </authorList>
    </citation>
    <scope>NUCLEOTIDE SEQUENCE [LARGE SCALE GENOMIC DNA]</scope>
    <source>
        <strain evidence="10 11">Pan14r</strain>
    </source>
</reference>
<evidence type="ECO:0000256" key="5">
    <source>
        <dbReference type="RuleBase" id="RU000320"/>
    </source>
</evidence>
<dbReference type="EMBL" id="SJPL01000001">
    <property type="protein sequence ID" value="TWT71483.1"/>
    <property type="molecule type" value="Genomic_DNA"/>
</dbReference>
<feature type="domain" description="NADH:quinone oxidoreductase/Mrp antiporter transmembrane" evidence="8">
    <location>
        <begin position="150"/>
        <end position="372"/>
    </location>
</feature>
<comment type="caution">
    <text evidence="10">The sequence shown here is derived from an EMBL/GenBank/DDBJ whole genome shotgun (WGS) entry which is preliminary data.</text>
</comment>
<dbReference type="Pfam" id="PF00361">
    <property type="entry name" value="Proton_antipo_M"/>
    <property type="match status" value="1"/>
</dbReference>
<feature type="compositionally biased region" description="Polar residues" evidence="6">
    <location>
        <begin position="457"/>
        <end position="467"/>
    </location>
</feature>
<feature type="transmembrane region" description="Helical" evidence="7">
    <location>
        <begin position="96"/>
        <end position="119"/>
    </location>
</feature>
<dbReference type="GO" id="GO:0003954">
    <property type="term" value="F:NADH dehydrogenase activity"/>
    <property type="evidence" value="ECO:0007669"/>
    <property type="project" value="TreeGrafter"/>
</dbReference>
<proteinExistence type="predicted"/>
<feature type="transmembrane region" description="Helical" evidence="7">
    <location>
        <begin position="128"/>
        <end position="146"/>
    </location>
</feature>
<evidence type="ECO:0000256" key="2">
    <source>
        <dbReference type="ARBA" id="ARBA00022692"/>
    </source>
</evidence>
<dbReference type="GO" id="GO:0015990">
    <property type="term" value="P:electron transport coupled proton transport"/>
    <property type="evidence" value="ECO:0007669"/>
    <property type="project" value="TreeGrafter"/>
</dbReference>
<dbReference type="GO" id="GO:0008137">
    <property type="term" value="F:NADH dehydrogenase (ubiquinone) activity"/>
    <property type="evidence" value="ECO:0007669"/>
    <property type="project" value="InterPro"/>
</dbReference>
<dbReference type="AlphaFoldDB" id="A0A5C5Y9J8"/>
<dbReference type="EC" id="1.6.5.11" evidence="10"/>
<feature type="transmembrane region" description="Helical" evidence="7">
    <location>
        <begin position="6"/>
        <end position="31"/>
    </location>
</feature>
<dbReference type="GO" id="GO:0016020">
    <property type="term" value="C:membrane"/>
    <property type="evidence" value="ECO:0007669"/>
    <property type="project" value="UniProtKB-SubCell"/>
</dbReference>
<keyword evidence="4 7" id="KW-0472">Membrane</keyword>
<feature type="region of interest" description="Disordered" evidence="6">
    <location>
        <begin position="446"/>
        <end position="475"/>
    </location>
</feature>
<evidence type="ECO:0000256" key="6">
    <source>
        <dbReference type="SAM" id="MobiDB-lite"/>
    </source>
</evidence>
<keyword evidence="3 7" id="KW-1133">Transmembrane helix</keyword>
<evidence type="ECO:0000259" key="8">
    <source>
        <dbReference type="Pfam" id="PF00361"/>
    </source>
</evidence>
<evidence type="ECO:0000256" key="4">
    <source>
        <dbReference type="ARBA" id="ARBA00023136"/>
    </source>
</evidence>
<dbReference type="PANTHER" id="PTHR42829">
    <property type="entry name" value="NADH-UBIQUINONE OXIDOREDUCTASE CHAIN 5"/>
    <property type="match status" value="1"/>
</dbReference>
<dbReference type="InterPro" id="IPR003945">
    <property type="entry name" value="NU5C-like"/>
</dbReference>
<feature type="transmembrane region" description="Helical" evidence="7">
    <location>
        <begin position="294"/>
        <end position="313"/>
    </location>
</feature>
<evidence type="ECO:0000259" key="9">
    <source>
        <dbReference type="Pfam" id="PF00662"/>
    </source>
</evidence>
<feature type="transmembrane region" description="Helical" evidence="7">
    <location>
        <begin position="43"/>
        <end position="64"/>
    </location>
</feature>
<dbReference type="OrthoDB" id="9807568at2"/>
<evidence type="ECO:0000313" key="11">
    <source>
        <dbReference type="Proteomes" id="UP000317238"/>
    </source>
</evidence>
<sequence>MTLPTFLHSCGILAVASPAILLLTIGLARLVELKMSERATARLTQVGVAAGLLGCLGMLAAMLLSGLREVPVEIGDWIAIESEHFHFHLKFVFDRLSVPFAILSFVLCGTVGAFAKVYLHREPGYQRFFLFYAVFLLGMVVSALAGTIETLFLGWELVGLSSALLIAYFQNRPIPVRNGLHVWVVYRIADAAFLVAALTLHHLTGAGNFAGMMGSGVWPESIANIDSTSALIVGLLLLVAAAGKSGMVPFSGWLPRAMEGPTPSSAIFYGALSVHLGAYLLLRVSPLLDVSMPLRIAVLLVGLASALFGAFTARVQTDVKSALAYASLTQLGIIVIEIGLGFRYLALIHIIGHALLRTLQLLRAPSLLQDYENLENAIGDQLPDAQPKLSPLTRSTAPVGGYRFCHERGFLDSALQRFVVRPFFKLFLLTGSLEDRWTTWLAGNQPAKDPARHHQSWLPSRLTSSTTPDKRTEAN</sequence>
<dbReference type="Proteomes" id="UP000317238">
    <property type="component" value="Unassembled WGS sequence"/>
</dbReference>
<name>A0A5C5Y9J8_9PLAN</name>
<evidence type="ECO:0000256" key="7">
    <source>
        <dbReference type="SAM" id="Phobius"/>
    </source>
</evidence>
<protein>
    <submittedName>
        <fullName evidence="10">NADH-quinone oxidoreductase subunit 12</fullName>
        <ecNumber evidence="10">1.6.5.11</ecNumber>
    </submittedName>
</protein>
<evidence type="ECO:0000256" key="3">
    <source>
        <dbReference type="ARBA" id="ARBA00022989"/>
    </source>
</evidence>
<feature type="transmembrane region" description="Helical" evidence="7">
    <location>
        <begin position="152"/>
        <end position="169"/>
    </location>
</feature>
<dbReference type="GO" id="GO:0012505">
    <property type="term" value="C:endomembrane system"/>
    <property type="evidence" value="ECO:0007669"/>
    <property type="project" value="UniProtKB-SubCell"/>
</dbReference>
<dbReference type="PRINTS" id="PR01434">
    <property type="entry name" value="NADHDHGNASE5"/>
</dbReference>
<keyword evidence="2 5" id="KW-0812">Transmembrane</keyword>
<feature type="transmembrane region" description="Helical" evidence="7">
    <location>
        <begin position="263"/>
        <end position="282"/>
    </location>
</feature>
<accession>A0A5C5Y9J8</accession>
<dbReference type="PANTHER" id="PTHR42829:SF2">
    <property type="entry name" value="NADH-UBIQUINONE OXIDOREDUCTASE CHAIN 5"/>
    <property type="match status" value="1"/>
</dbReference>
<feature type="transmembrane region" description="Helical" evidence="7">
    <location>
        <begin position="222"/>
        <end position="243"/>
    </location>
</feature>